<keyword evidence="8" id="KW-1185">Reference proteome</keyword>
<dbReference type="InterPro" id="IPR001623">
    <property type="entry name" value="DnaJ_domain"/>
</dbReference>
<keyword evidence="6" id="KW-0143">Chaperone</keyword>
<dbReference type="HAMAP" id="MF_00682">
    <property type="entry name" value="HscB"/>
    <property type="match status" value="1"/>
</dbReference>
<dbReference type="FunFam" id="1.20.1280.20:FF:000002">
    <property type="entry name" value="HscB mitochondrial iron-sulfur cluster co-chaperone"/>
    <property type="match status" value="1"/>
</dbReference>
<keyword evidence="5" id="KW-0496">Mitochondrion</keyword>
<dbReference type="GO" id="GO:0051087">
    <property type="term" value="F:protein-folding chaperone binding"/>
    <property type="evidence" value="ECO:0007669"/>
    <property type="project" value="InterPro"/>
</dbReference>
<organism evidence="8 9">
    <name type="scientific">Lingula anatina</name>
    <name type="common">Brachiopod</name>
    <name type="synonym">Lingula unguis</name>
    <dbReference type="NCBI Taxonomy" id="7574"/>
    <lineage>
        <taxon>Eukaryota</taxon>
        <taxon>Metazoa</taxon>
        <taxon>Spiralia</taxon>
        <taxon>Lophotrochozoa</taxon>
        <taxon>Brachiopoda</taxon>
        <taxon>Linguliformea</taxon>
        <taxon>Lingulata</taxon>
        <taxon>Lingulida</taxon>
        <taxon>Linguloidea</taxon>
        <taxon>Lingulidae</taxon>
        <taxon>Lingula</taxon>
    </lineage>
</organism>
<dbReference type="CDD" id="cd06257">
    <property type="entry name" value="DnaJ"/>
    <property type="match status" value="1"/>
</dbReference>
<dbReference type="SUPFAM" id="SSF47144">
    <property type="entry name" value="HSC20 (HSCB), C-terminal oligomerisation domain"/>
    <property type="match status" value="1"/>
</dbReference>
<dbReference type="NCBIfam" id="TIGR00714">
    <property type="entry name" value="hscB"/>
    <property type="match status" value="1"/>
</dbReference>
<comment type="subcellular location">
    <subcellularLocation>
        <location evidence="2">Cytoplasm</location>
    </subcellularLocation>
    <subcellularLocation>
        <location evidence="1">Mitochondrion</location>
    </subcellularLocation>
</comment>
<dbReference type="Gene3D" id="1.10.287.110">
    <property type="entry name" value="DnaJ domain"/>
    <property type="match status" value="1"/>
</dbReference>
<dbReference type="OMA" id="LLCEMRF"/>
<dbReference type="GO" id="GO:0044571">
    <property type="term" value="P:[2Fe-2S] cluster assembly"/>
    <property type="evidence" value="ECO:0007669"/>
    <property type="project" value="InterPro"/>
</dbReference>
<evidence type="ECO:0000256" key="2">
    <source>
        <dbReference type="ARBA" id="ARBA00004496"/>
    </source>
</evidence>
<dbReference type="InterPro" id="IPR036386">
    <property type="entry name" value="HscB_C_sf"/>
</dbReference>
<dbReference type="SMART" id="SM00271">
    <property type="entry name" value="DnaJ"/>
    <property type="match status" value="1"/>
</dbReference>
<evidence type="ECO:0000256" key="1">
    <source>
        <dbReference type="ARBA" id="ARBA00004173"/>
    </source>
</evidence>
<gene>
    <name evidence="9" type="primary">LOC106177280</name>
</gene>
<protein>
    <submittedName>
        <fullName evidence="9">Iron-sulfur cluster co-chaperone protein HscB, mitochondrial-like</fullName>
    </submittedName>
</protein>
<evidence type="ECO:0000256" key="6">
    <source>
        <dbReference type="ARBA" id="ARBA00023186"/>
    </source>
</evidence>
<dbReference type="InterPro" id="IPR004640">
    <property type="entry name" value="HscB"/>
</dbReference>
<name>A0A1S3JYJ6_LINAN</name>
<dbReference type="Pfam" id="PF07743">
    <property type="entry name" value="HSCB_C"/>
    <property type="match status" value="1"/>
</dbReference>
<evidence type="ECO:0000259" key="7">
    <source>
        <dbReference type="PROSITE" id="PS50076"/>
    </source>
</evidence>
<dbReference type="GeneID" id="106177280"/>
<evidence type="ECO:0000256" key="3">
    <source>
        <dbReference type="ARBA" id="ARBA00010476"/>
    </source>
</evidence>
<dbReference type="Proteomes" id="UP000085678">
    <property type="component" value="Unplaced"/>
</dbReference>
<evidence type="ECO:0000256" key="5">
    <source>
        <dbReference type="ARBA" id="ARBA00023128"/>
    </source>
</evidence>
<dbReference type="InterPro" id="IPR009073">
    <property type="entry name" value="HscB_oligo_C"/>
</dbReference>
<keyword evidence="4" id="KW-0963">Cytoplasm</keyword>
<dbReference type="PANTHER" id="PTHR14021">
    <property type="entry name" value="IRON-SULFUR CLUSTER CO-CHAPERONE PROTEIN HSCB"/>
    <property type="match status" value="1"/>
</dbReference>
<dbReference type="SUPFAM" id="SSF46565">
    <property type="entry name" value="Chaperone J-domain"/>
    <property type="match status" value="1"/>
</dbReference>
<accession>A0A1S3JYJ6</accession>
<dbReference type="FunCoup" id="A0A1S3JYJ6">
    <property type="interactions" value="552"/>
</dbReference>
<dbReference type="PROSITE" id="PS50076">
    <property type="entry name" value="DNAJ_2"/>
    <property type="match status" value="1"/>
</dbReference>
<dbReference type="GO" id="GO:0001671">
    <property type="term" value="F:ATPase activator activity"/>
    <property type="evidence" value="ECO:0007669"/>
    <property type="project" value="InterPro"/>
</dbReference>
<dbReference type="InParanoid" id="A0A1S3JYJ6"/>
<dbReference type="STRING" id="7574.A0A1S3JYJ6"/>
<dbReference type="RefSeq" id="XP_013415463.1">
    <property type="nucleotide sequence ID" value="XM_013560009.1"/>
</dbReference>
<dbReference type="PANTHER" id="PTHR14021:SF15">
    <property type="entry name" value="IRON-SULFUR CLUSTER CO-CHAPERONE PROTEIN HSCB"/>
    <property type="match status" value="1"/>
</dbReference>
<evidence type="ECO:0000256" key="4">
    <source>
        <dbReference type="ARBA" id="ARBA00022490"/>
    </source>
</evidence>
<dbReference type="GO" id="GO:0005739">
    <property type="term" value="C:mitochondrion"/>
    <property type="evidence" value="ECO:0007669"/>
    <property type="project" value="UniProtKB-SubCell"/>
</dbReference>
<comment type="similarity">
    <text evidence="3">Belongs to the HscB family.</text>
</comment>
<dbReference type="InterPro" id="IPR036869">
    <property type="entry name" value="J_dom_sf"/>
</dbReference>
<feature type="domain" description="J" evidence="7">
    <location>
        <begin position="125"/>
        <end position="197"/>
    </location>
</feature>
<evidence type="ECO:0000313" key="9">
    <source>
        <dbReference type="RefSeq" id="XP_013415463.1"/>
    </source>
</evidence>
<dbReference type="AlphaFoldDB" id="A0A1S3JYJ6"/>
<dbReference type="OrthoDB" id="448954at2759"/>
<dbReference type="Gene3D" id="1.20.1280.20">
    <property type="entry name" value="HscB, C-terminal domain"/>
    <property type="match status" value="1"/>
</dbReference>
<sequence length="292" mass="33979">MATTILCRCGRTVAQQSCKYSRFLVSAKSEKYSHAAPSVNCAHLNLQFPFGSIVTNASAVRGFSRSRWLQHNSCNQDEDRQQKEKLDNLERPCWRCHKIVNPKEDLFFCTYEDCGVIQHPLEQLTFFQIMGIAKSFDIDTVRMSKIYRNLQRLIHPDKFSQKSVEERTISEQQASLINKAYFTLLHPLSRGLYILELEGISIEEDSIDMEPEFLMEVMEINERILESDDAKEVEQIKQENKNNKDNLVKELSFAFRQNDFAQAKILLSRMKYFANIEDKVKEFERARAGVDL</sequence>
<dbReference type="GO" id="GO:0051259">
    <property type="term" value="P:protein complex oligomerization"/>
    <property type="evidence" value="ECO:0007669"/>
    <property type="project" value="InterPro"/>
</dbReference>
<proteinExistence type="inferred from homology"/>
<evidence type="ECO:0000313" key="8">
    <source>
        <dbReference type="Proteomes" id="UP000085678"/>
    </source>
</evidence>
<reference evidence="9" key="1">
    <citation type="submission" date="2025-08" db="UniProtKB">
        <authorList>
            <consortium name="RefSeq"/>
        </authorList>
    </citation>
    <scope>IDENTIFICATION</scope>
    <source>
        <tissue evidence="9">Gonads</tissue>
    </source>
</reference>
<dbReference type="KEGG" id="lak:106177280"/>